<dbReference type="RefSeq" id="WP_132965029.1">
    <property type="nucleotide sequence ID" value="NZ_LEKL01000019.1"/>
</dbReference>
<organism evidence="3 5">
    <name type="scientific">Testudinibacter aquarius</name>
    <dbReference type="NCBI Taxonomy" id="1524974"/>
    <lineage>
        <taxon>Bacteria</taxon>
        <taxon>Pseudomonadati</taxon>
        <taxon>Pseudomonadota</taxon>
        <taxon>Gammaproteobacteria</taxon>
        <taxon>Pasteurellales</taxon>
        <taxon>Pasteurellaceae</taxon>
        <taxon>Testudinibacter</taxon>
    </lineage>
</organism>
<dbReference type="PANTHER" id="PTHR43364:SF4">
    <property type="entry name" value="NAD(P)-LINKED OXIDOREDUCTASE SUPERFAMILY PROTEIN"/>
    <property type="match status" value="1"/>
</dbReference>
<dbReference type="AlphaFoldDB" id="A0A4R3YFI3"/>
<dbReference type="PANTHER" id="PTHR43364">
    <property type="entry name" value="NADH-SPECIFIC METHYLGLYOXAL REDUCTASE-RELATED"/>
    <property type="match status" value="1"/>
</dbReference>
<dbReference type="Gene3D" id="3.20.20.100">
    <property type="entry name" value="NADP-dependent oxidoreductase domain"/>
    <property type="match status" value="1"/>
</dbReference>
<evidence type="ECO:0000313" key="4">
    <source>
        <dbReference type="EMBL" id="TNG93312.1"/>
    </source>
</evidence>
<dbReference type="InterPro" id="IPR050523">
    <property type="entry name" value="AKR_Detox_Biosynth"/>
</dbReference>
<protein>
    <submittedName>
        <fullName evidence="4">Aldo/keto reductase</fullName>
    </submittedName>
    <submittedName>
        <fullName evidence="3">Aryl-alcohol dehydrogenase-like predicted oxidoreductase</fullName>
    </submittedName>
</protein>
<dbReference type="CDD" id="cd19103">
    <property type="entry name" value="AKR_unchar"/>
    <property type="match status" value="1"/>
</dbReference>
<gene>
    <name evidence="3" type="ORF">EDC16_102130</name>
    <name evidence="4" type="ORF">FHQ21_01630</name>
</gene>
<dbReference type="SUPFAM" id="SSF51430">
    <property type="entry name" value="NAD(P)-linked oxidoreductase"/>
    <property type="match status" value="1"/>
</dbReference>
<comment type="caution">
    <text evidence="3">The sequence shown here is derived from an EMBL/GenBank/DDBJ whole genome shotgun (WGS) entry which is preliminary data.</text>
</comment>
<proteinExistence type="predicted"/>
<evidence type="ECO:0000256" key="1">
    <source>
        <dbReference type="ARBA" id="ARBA00023002"/>
    </source>
</evidence>
<evidence type="ECO:0000259" key="2">
    <source>
        <dbReference type="Pfam" id="PF00248"/>
    </source>
</evidence>
<reference evidence="4 6" key="2">
    <citation type="submission" date="2019-05" db="EMBL/GenBank/DDBJ databases">
        <title>Pasteurellaceae isolates from reptiles.</title>
        <authorList>
            <person name="Bojesen A.M."/>
            <person name="Lund E."/>
        </authorList>
    </citation>
    <scope>NUCLEOTIDE SEQUENCE [LARGE SCALE GENOMIC DNA]</scope>
    <source>
        <strain evidence="4 6">ELNT2x</strain>
    </source>
</reference>
<dbReference type="Proteomes" id="UP000294619">
    <property type="component" value="Unassembled WGS sequence"/>
</dbReference>
<dbReference type="InterPro" id="IPR036812">
    <property type="entry name" value="NAD(P)_OxRdtase_dom_sf"/>
</dbReference>
<dbReference type="EMBL" id="SMCP01000002">
    <property type="protein sequence ID" value="TCV89253.1"/>
    <property type="molecule type" value="Genomic_DNA"/>
</dbReference>
<evidence type="ECO:0000313" key="3">
    <source>
        <dbReference type="EMBL" id="TCV89253.1"/>
    </source>
</evidence>
<evidence type="ECO:0000313" key="6">
    <source>
        <dbReference type="Proteomes" id="UP000305526"/>
    </source>
</evidence>
<feature type="domain" description="NADP-dependent oxidoreductase" evidence="2">
    <location>
        <begin position="14"/>
        <end position="311"/>
    </location>
</feature>
<name>A0A4R3YFI3_9PAST</name>
<accession>A0A4R3YFI3</accession>
<dbReference type="Proteomes" id="UP000305526">
    <property type="component" value="Unassembled WGS sequence"/>
</dbReference>
<reference evidence="3 5" key="1">
    <citation type="submission" date="2019-03" db="EMBL/GenBank/DDBJ databases">
        <title>Genomic Encyclopedia of Type Strains, Phase IV (KMG-IV): sequencing the most valuable type-strain genomes for metagenomic binning, comparative biology and taxonomic classification.</title>
        <authorList>
            <person name="Goeker M."/>
        </authorList>
    </citation>
    <scope>NUCLEOTIDE SEQUENCE [LARGE SCALE GENOMIC DNA]</scope>
    <source>
        <strain evidence="3 5">DSM 28140</strain>
    </source>
</reference>
<keyword evidence="6" id="KW-1185">Reference proteome</keyword>
<dbReference type="InterPro" id="IPR023210">
    <property type="entry name" value="NADP_OxRdtase_dom"/>
</dbReference>
<keyword evidence="1" id="KW-0560">Oxidoreductase</keyword>
<dbReference type="EMBL" id="VDGV01000009">
    <property type="protein sequence ID" value="TNG93312.1"/>
    <property type="molecule type" value="Genomic_DNA"/>
</dbReference>
<dbReference type="GO" id="GO:0005829">
    <property type="term" value="C:cytosol"/>
    <property type="evidence" value="ECO:0007669"/>
    <property type="project" value="TreeGrafter"/>
</dbReference>
<dbReference type="GO" id="GO:0016491">
    <property type="term" value="F:oxidoreductase activity"/>
    <property type="evidence" value="ECO:0007669"/>
    <property type="project" value="UniProtKB-KW"/>
</dbReference>
<sequence>MNTLSKTAPKIAPKIALGTWSWGAGFAGGDQVFGNHLSDAQMQAVFDVAVQADLNLWDTAAVYGMGSSETALGAQIRRHLQSHRRDSLLISTKFTPQIADAQSATPVADMLAQSCERLGTDSVDLYWVHNPTDLNRWTSQFVPLLKSGKIKGFGVSNHNLEQIKLVNDTLAKAGCRIAAVQNHYSLLYRASEHAGILDYCQANGITFFAYMVLEQGALSGRYNSQNPLPEGSGRAESYNKVLPQLQTLTDAMQQIGARHQANAAQIAIAWAIAKGTLPLIGATKPQHVSDAAAAAAIVLTTEEIATLERLAEQTGVDTKGAWEPEMA</sequence>
<evidence type="ECO:0000313" key="5">
    <source>
        <dbReference type="Proteomes" id="UP000294619"/>
    </source>
</evidence>
<dbReference type="Pfam" id="PF00248">
    <property type="entry name" value="Aldo_ket_red"/>
    <property type="match status" value="1"/>
</dbReference>